<sequence>MVNTDAKQAIPHRCPVIDDLTADLDADSVGQELCSKVSKVTLTYDTTYLFVIR</sequence>
<dbReference type="EMBL" id="BJON01000002">
    <property type="protein sequence ID" value="GED67048.1"/>
    <property type="molecule type" value="Genomic_DNA"/>
</dbReference>
<accession>A0ABQ0TGL9</accession>
<proteinExistence type="predicted"/>
<protein>
    <submittedName>
        <fullName evidence="1">Uncharacterized protein</fullName>
    </submittedName>
</protein>
<comment type="caution">
    <text evidence="1">The sequence shown here is derived from an EMBL/GenBank/DDBJ whole genome shotgun (WGS) entry which is preliminary data.</text>
</comment>
<name>A0ABQ0TGL9_9BACL</name>
<evidence type="ECO:0000313" key="1">
    <source>
        <dbReference type="EMBL" id="GED67048.1"/>
    </source>
</evidence>
<reference evidence="1 2" key="1">
    <citation type="submission" date="2019-06" db="EMBL/GenBank/DDBJ databases">
        <title>Whole genome shotgun sequence of Brevibacillus reuszeri NBRC 15719.</title>
        <authorList>
            <person name="Hosoyama A."/>
            <person name="Uohara A."/>
            <person name="Ohji S."/>
            <person name="Ichikawa N."/>
        </authorList>
    </citation>
    <scope>NUCLEOTIDE SEQUENCE [LARGE SCALE GENOMIC DNA]</scope>
    <source>
        <strain evidence="1 2">NBRC 15719</strain>
    </source>
</reference>
<organism evidence="1 2">
    <name type="scientific">Brevibacillus reuszeri</name>
    <dbReference type="NCBI Taxonomy" id="54915"/>
    <lineage>
        <taxon>Bacteria</taxon>
        <taxon>Bacillati</taxon>
        <taxon>Bacillota</taxon>
        <taxon>Bacilli</taxon>
        <taxon>Bacillales</taxon>
        <taxon>Paenibacillaceae</taxon>
        <taxon>Brevibacillus</taxon>
    </lineage>
</organism>
<keyword evidence="2" id="KW-1185">Reference proteome</keyword>
<gene>
    <name evidence="1" type="ORF">BRE01_07500</name>
</gene>
<dbReference type="Proteomes" id="UP000319578">
    <property type="component" value="Unassembled WGS sequence"/>
</dbReference>
<evidence type="ECO:0000313" key="2">
    <source>
        <dbReference type="Proteomes" id="UP000319578"/>
    </source>
</evidence>